<evidence type="ECO:0000256" key="4">
    <source>
        <dbReference type="ARBA" id="ARBA00037279"/>
    </source>
</evidence>
<dbReference type="InterPro" id="IPR051383">
    <property type="entry name" value="COX19"/>
</dbReference>
<evidence type="ECO:0000256" key="2">
    <source>
        <dbReference type="ARBA" id="ARBA00022490"/>
    </source>
</evidence>
<evidence type="ECO:0000256" key="3">
    <source>
        <dbReference type="ARBA" id="ARBA00023157"/>
    </source>
</evidence>
<evidence type="ECO:0000256" key="6">
    <source>
        <dbReference type="SAM" id="MobiDB-lite"/>
    </source>
</evidence>
<dbReference type="Proteomes" id="UP001562354">
    <property type="component" value="Unassembled WGS sequence"/>
</dbReference>
<comment type="function">
    <text evidence="4">Required for the assembly of mitochondrial cytochrome c oxidase.</text>
</comment>
<evidence type="ECO:0000256" key="1">
    <source>
        <dbReference type="ARBA" id="ARBA00004496"/>
    </source>
</evidence>
<keyword evidence="3" id="KW-1015">Disulfide bond</keyword>
<evidence type="ECO:0000313" key="8">
    <source>
        <dbReference type="Proteomes" id="UP001562354"/>
    </source>
</evidence>
<keyword evidence="8" id="KW-1185">Reference proteome</keyword>
<evidence type="ECO:0000313" key="7">
    <source>
        <dbReference type="EMBL" id="KAL1303896.1"/>
    </source>
</evidence>
<feature type="region of interest" description="Disordered" evidence="6">
    <location>
        <begin position="77"/>
        <end position="124"/>
    </location>
</feature>
<dbReference type="PROSITE" id="PS51808">
    <property type="entry name" value="CHCH"/>
    <property type="match status" value="1"/>
</dbReference>
<reference evidence="7 8" key="1">
    <citation type="submission" date="2024-07" db="EMBL/GenBank/DDBJ databases">
        <title>Draft sequence of the Neodothiora populina.</title>
        <authorList>
            <person name="Drown D.D."/>
            <person name="Schuette U.S."/>
            <person name="Buechlein A.B."/>
            <person name="Rusch D.R."/>
            <person name="Winton L.W."/>
            <person name="Adams G.A."/>
        </authorList>
    </citation>
    <scope>NUCLEOTIDE SEQUENCE [LARGE SCALE GENOMIC DNA]</scope>
    <source>
        <strain evidence="7 8">CPC 39397</strain>
    </source>
</reference>
<comment type="subcellular location">
    <subcellularLocation>
        <location evidence="1">Cytoplasm</location>
    </subcellularLocation>
</comment>
<evidence type="ECO:0008006" key="9">
    <source>
        <dbReference type="Google" id="ProtNLM"/>
    </source>
</evidence>
<dbReference type="PANTHER" id="PTHR21107:SF2">
    <property type="entry name" value="CYTOCHROME C OXIDASE ASSEMBLY PROTEIN COX19"/>
    <property type="match status" value="1"/>
</dbReference>
<dbReference type="EMBL" id="JBFMKM010000009">
    <property type="protein sequence ID" value="KAL1303896.1"/>
    <property type="molecule type" value="Genomic_DNA"/>
</dbReference>
<protein>
    <recommendedName>
        <fullName evidence="9">Cytochrome c oxidase assembly protein COX19</fullName>
    </recommendedName>
</protein>
<comment type="caution">
    <text evidence="7">The sequence shown here is derived from an EMBL/GenBank/DDBJ whole genome shotgun (WGS) entry which is preliminary data.</text>
</comment>
<gene>
    <name evidence="7" type="ORF">AAFC00_000350</name>
</gene>
<sequence length="124" mass="13283">MTTPGGPGGQMYIAKPTPPQRGSFPLDHDAECQPIMKQYLRCLRQHRGVNDDECRMLSKSYLVCRMDRNLMAPDEMRNLGYGEDQKPAEPAPDAAAAAAVAGHAKTTAQAKAAEGTGGPRSAGR</sequence>
<accession>A0ABR3PCM2</accession>
<name>A0ABR3PCM2_9PEZI</name>
<comment type="similarity">
    <text evidence="5">Belongs to the COX19 family.</text>
</comment>
<proteinExistence type="inferred from homology"/>
<dbReference type="GeneID" id="95974053"/>
<feature type="region of interest" description="Disordered" evidence="6">
    <location>
        <begin position="1"/>
        <end position="22"/>
    </location>
</feature>
<dbReference type="RefSeq" id="XP_069200171.1">
    <property type="nucleotide sequence ID" value="XM_069343144.1"/>
</dbReference>
<feature type="compositionally biased region" description="Low complexity" evidence="6">
    <location>
        <begin position="91"/>
        <end position="110"/>
    </location>
</feature>
<evidence type="ECO:0000256" key="5">
    <source>
        <dbReference type="ARBA" id="ARBA00038223"/>
    </source>
</evidence>
<dbReference type="PANTHER" id="PTHR21107">
    <property type="entry name" value="CYTOCHROME C OXIDASE ASSEMBLY PROTEIN COX19"/>
    <property type="match status" value="1"/>
</dbReference>
<keyword evidence="2" id="KW-0963">Cytoplasm</keyword>
<organism evidence="7 8">
    <name type="scientific">Neodothiora populina</name>
    <dbReference type="NCBI Taxonomy" id="2781224"/>
    <lineage>
        <taxon>Eukaryota</taxon>
        <taxon>Fungi</taxon>
        <taxon>Dikarya</taxon>
        <taxon>Ascomycota</taxon>
        <taxon>Pezizomycotina</taxon>
        <taxon>Dothideomycetes</taxon>
        <taxon>Dothideomycetidae</taxon>
        <taxon>Dothideales</taxon>
        <taxon>Dothioraceae</taxon>
        <taxon>Neodothiora</taxon>
    </lineage>
</organism>
<feature type="compositionally biased region" description="Gly residues" evidence="6">
    <location>
        <begin position="115"/>
        <end position="124"/>
    </location>
</feature>